<evidence type="ECO:0000256" key="3">
    <source>
        <dbReference type="ARBA" id="ARBA00022643"/>
    </source>
</evidence>
<comment type="similarity">
    <text evidence="4">Belongs to the flavoredoxin family.</text>
</comment>
<evidence type="ECO:0000313" key="6">
    <source>
        <dbReference type="EMBL" id="CAA6799005.1"/>
    </source>
</evidence>
<dbReference type="InterPro" id="IPR012349">
    <property type="entry name" value="Split_barrel_FMN-bd"/>
</dbReference>
<gene>
    <name evidence="6" type="ORF">HELGO_WM28890</name>
</gene>
<dbReference type="InterPro" id="IPR002563">
    <property type="entry name" value="Flavin_Rdtase-like_dom"/>
</dbReference>
<evidence type="ECO:0000256" key="4">
    <source>
        <dbReference type="ARBA" id="ARBA00038054"/>
    </source>
</evidence>
<dbReference type="SUPFAM" id="SSF50475">
    <property type="entry name" value="FMN-binding split barrel"/>
    <property type="match status" value="1"/>
</dbReference>
<name>A0A6S6RSE9_9BACT</name>
<dbReference type="Pfam" id="PF01613">
    <property type="entry name" value="Flavin_Reduct"/>
    <property type="match status" value="1"/>
</dbReference>
<dbReference type="EMBL" id="CACVAR010000024">
    <property type="protein sequence ID" value="CAA6799005.1"/>
    <property type="molecule type" value="Genomic_DNA"/>
</dbReference>
<feature type="domain" description="Flavin reductase like" evidence="5">
    <location>
        <begin position="22"/>
        <end position="161"/>
    </location>
</feature>
<dbReference type="GO" id="GO:0016646">
    <property type="term" value="F:oxidoreductase activity, acting on the CH-NH group of donors, NAD or NADP as acceptor"/>
    <property type="evidence" value="ECO:0007669"/>
    <property type="project" value="UniProtKB-ARBA"/>
</dbReference>
<dbReference type="AlphaFoldDB" id="A0A6S6RSE9"/>
<sequence length="192" mass="21770">MLIDFESQTASERYKLMVNSIIPRPIAWVVTQGEVLNIAPFSYFTPLSSKPATMIISIGHRSNGEPKDTLKNLREKKKCVICIVGEEHFESMHLSSQSLAANESEFEAFNIETESILSNFPLVPKNIQIAYFCEYLKEVELEGSNTVPTIVEIKHLYVNEKIISNTEELNFNVEAIARVGRTYATLNERKNP</sequence>
<organism evidence="6">
    <name type="scientific">uncultured Sulfurovum sp</name>
    <dbReference type="NCBI Taxonomy" id="269237"/>
    <lineage>
        <taxon>Bacteria</taxon>
        <taxon>Pseudomonadati</taxon>
        <taxon>Campylobacterota</taxon>
        <taxon>Epsilonproteobacteria</taxon>
        <taxon>Campylobacterales</taxon>
        <taxon>Sulfurovaceae</taxon>
        <taxon>Sulfurovum</taxon>
        <taxon>environmental samples</taxon>
    </lineage>
</organism>
<keyword evidence="2" id="KW-0285">Flavoprotein</keyword>
<accession>A0A6S6RSE9</accession>
<dbReference type="PANTHER" id="PTHR33798:SF5">
    <property type="entry name" value="FLAVIN REDUCTASE LIKE DOMAIN-CONTAINING PROTEIN"/>
    <property type="match status" value="1"/>
</dbReference>
<reference evidence="6" key="1">
    <citation type="submission" date="2020-01" db="EMBL/GenBank/DDBJ databases">
        <authorList>
            <person name="Meier V. D."/>
            <person name="Meier V D."/>
        </authorList>
    </citation>
    <scope>NUCLEOTIDE SEQUENCE</scope>
    <source>
        <strain evidence="6">HLG_WM_MAG_03</strain>
    </source>
</reference>
<keyword evidence="3" id="KW-0288">FMN</keyword>
<evidence type="ECO:0000256" key="1">
    <source>
        <dbReference type="ARBA" id="ARBA00001917"/>
    </source>
</evidence>
<protein>
    <submittedName>
        <fullName evidence="6">Flavin reductase</fullName>
    </submittedName>
</protein>
<evidence type="ECO:0000256" key="2">
    <source>
        <dbReference type="ARBA" id="ARBA00022630"/>
    </source>
</evidence>
<comment type="cofactor">
    <cofactor evidence="1">
        <name>FMN</name>
        <dbReference type="ChEBI" id="CHEBI:58210"/>
    </cofactor>
</comment>
<dbReference type="PANTHER" id="PTHR33798">
    <property type="entry name" value="FLAVOPROTEIN OXYGENASE"/>
    <property type="match status" value="1"/>
</dbReference>
<proteinExistence type="inferred from homology"/>
<dbReference type="GO" id="GO:0010181">
    <property type="term" value="F:FMN binding"/>
    <property type="evidence" value="ECO:0007669"/>
    <property type="project" value="InterPro"/>
</dbReference>
<evidence type="ECO:0000259" key="5">
    <source>
        <dbReference type="Pfam" id="PF01613"/>
    </source>
</evidence>
<dbReference type="Gene3D" id="2.30.110.10">
    <property type="entry name" value="Electron Transport, Fmn-binding Protein, Chain A"/>
    <property type="match status" value="1"/>
</dbReference>